<dbReference type="GO" id="GO:0005525">
    <property type="term" value="F:GTP binding"/>
    <property type="evidence" value="ECO:0007669"/>
    <property type="project" value="UniProtKB-KW"/>
</dbReference>
<evidence type="ECO:0000259" key="4">
    <source>
        <dbReference type="PROSITE" id="PS51720"/>
    </source>
</evidence>
<dbReference type="Gene3D" id="3.40.50.300">
    <property type="entry name" value="P-loop containing nucleotide triphosphate hydrolases"/>
    <property type="match status" value="2"/>
</dbReference>
<accession>A0A8T3ADT4</accession>
<evidence type="ECO:0000256" key="3">
    <source>
        <dbReference type="ARBA" id="ARBA00023134"/>
    </source>
</evidence>
<proteinExistence type="inferred from homology"/>
<dbReference type="Proteomes" id="UP000829196">
    <property type="component" value="Unassembled WGS sequence"/>
</dbReference>
<evidence type="ECO:0000256" key="2">
    <source>
        <dbReference type="ARBA" id="ARBA00022741"/>
    </source>
</evidence>
<comment type="similarity">
    <text evidence="1">Belongs to the TRAFAC class TrmE-Era-EngA-EngB-Septin-like GTPase superfamily. AIG1/Toc34/Toc159-like paraseptin GTPase family. IAN subfamily.</text>
</comment>
<comment type="caution">
    <text evidence="5">The sequence shown here is derived from an EMBL/GenBank/DDBJ whole genome shotgun (WGS) entry which is preliminary data.</text>
</comment>
<dbReference type="SUPFAM" id="SSF52540">
    <property type="entry name" value="P-loop containing nucleoside triphosphate hydrolases"/>
    <property type="match status" value="2"/>
</dbReference>
<dbReference type="EMBL" id="JAGYWB010000017">
    <property type="protein sequence ID" value="KAI0494320.1"/>
    <property type="molecule type" value="Genomic_DNA"/>
</dbReference>
<dbReference type="PROSITE" id="PS51720">
    <property type="entry name" value="G_AIG1"/>
    <property type="match status" value="2"/>
</dbReference>
<keyword evidence="3" id="KW-0342">GTP-binding</keyword>
<organism evidence="5 6">
    <name type="scientific">Dendrobium nobile</name>
    <name type="common">Orchid</name>
    <dbReference type="NCBI Taxonomy" id="94219"/>
    <lineage>
        <taxon>Eukaryota</taxon>
        <taxon>Viridiplantae</taxon>
        <taxon>Streptophyta</taxon>
        <taxon>Embryophyta</taxon>
        <taxon>Tracheophyta</taxon>
        <taxon>Spermatophyta</taxon>
        <taxon>Magnoliopsida</taxon>
        <taxon>Liliopsida</taxon>
        <taxon>Asparagales</taxon>
        <taxon>Orchidaceae</taxon>
        <taxon>Epidendroideae</taxon>
        <taxon>Malaxideae</taxon>
        <taxon>Dendrobiinae</taxon>
        <taxon>Dendrobium</taxon>
    </lineage>
</organism>
<dbReference type="AlphaFoldDB" id="A0A8T3ADT4"/>
<feature type="domain" description="AIG1-type G" evidence="4">
    <location>
        <begin position="314"/>
        <end position="521"/>
    </location>
</feature>
<dbReference type="FunFam" id="3.40.50.300:FF:000840">
    <property type="entry name" value="Immune-associated nucleotide-binding protein 9"/>
    <property type="match status" value="2"/>
</dbReference>
<reference evidence="5" key="1">
    <citation type="journal article" date="2022" name="Front. Genet.">
        <title>Chromosome-Scale Assembly of the Dendrobium nobile Genome Provides Insights Into the Molecular Mechanism of the Biosynthesis of the Medicinal Active Ingredient of Dendrobium.</title>
        <authorList>
            <person name="Xu Q."/>
            <person name="Niu S.-C."/>
            <person name="Li K.-L."/>
            <person name="Zheng P.-J."/>
            <person name="Zhang X.-J."/>
            <person name="Jia Y."/>
            <person name="Liu Y."/>
            <person name="Niu Y.-X."/>
            <person name="Yu L.-H."/>
            <person name="Chen D.-F."/>
            <person name="Zhang G.-Q."/>
        </authorList>
    </citation>
    <scope>NUCLEOTIDE SEQUENCE</scope>
    <source>
        <tissue evidence="5">Leaf</tissue>
    </source>
</reference>
<dbReference type="Pfam" id="PF04548">
    <property type="entry name" value="AIG1"/>
    <property type="match status" value="2"/>
</dbReference>
<dbReference type="PANTHER" id="PTHR10903">
    <property type="entry name" value="GTPASE, IMAP FAMILY MEMBER-RELATED"/>
    <property type="match status" value="1"/>
</dbReference>
<dbReference type="OrthoDB" id="8954335at2759"/>
<dbReference type="InterPro" id="IPR045058">
    <property type="entry name" value="GIMA/IAN/Toc"/>
</dbReference>
<name>A0A8T3ADT4_DENNO</name>
<keyword evidence="2" id="KW-0547">Nucleotide-binding</keyword>
<protein>
    <recommendedName>
        <fullName evidence="4">AIG1-type G domain-containing protein</fullName>
    </recommendedName>
</protein>
<gene>
    <name evidence="5" type="ORF">KFK09_024454</name>
</gene>
<evidence type="ECO:0000313" key="5">
    <source>
        <dbReference type="EMBL" id="KAI0494320.1"/>
    </source>
</evidence>
<dbReference type="SMR" id="A0A8T3ADT4"/>
<feature type="domain" description="AIG1-type G" evidence="4">
    <location>
        <begin position="90"/>
        <end position="296"/>
    </location>
</feature>
<dbReference type="CDD" id="cd01852">
    <property type="entry name" value="AIG1"/>
    <property type="match status" value="2"/>
</dbReference>
<dbReference type="InterPro" id="IPR027417">
    <property type="entry name" value="P-loop_NTPase"/>
</dbReference>
<dbReference type="InterPro" id="IPR006703">
    <property type="entry name" value="G_AIG1"/>
</dbReference>
<sequence>MCLSLAQDRCGAHMEDFFLEYPKKYFQNVSEDIQGIPRMPPVNISPPGMTPAVFAGFRCRQLRLSVRANPSRSHTMNADPINDWELTTTSKAINIVIIGKVGHGKSATGNSILGSKAFVSKLDSSRVTCSSNLQRLIRKDGRIINVIDTPGFDSSTSIELISGEIVKCINLAKNGVHAVLMVFSLRSCFSIEEEAAIECMKSLFGDKIVDYMILVFTNGDILESKQKSLKDFISLSPEPLRNIIQLCKNRVIIFDNTTKDMIKREEQVNEMLSLVESIIVDNGGKPYSNEFFAGLKSHGMEIDPINDWELTTASNIINIVMVGKVGYGKSATGNSILGREAFVSKFGFLRVTCSSELQSTILNDGRIINVIDTPGLFDCSTSAEVISREIIKCISLANNAIHTVLMVFSFRSPILIEEGATIEIMKSLFGDKIFDYMILVFTNGDVLESTQESLKDFIKCCPEPLTNIIQLCKNRLIVFDNTTKDMIKREEQVNELLSLVEYVIVNNGGKSYSNKIFAELKEGALLQHQKVKEVEAKEECSKWVFSELMKATMKSYDDRLKRVTDMVEEQAARLEAQSLGQESLNDEEIQKFKEDLSEIRKQLEEFRNHIAKG</sequence>
<evidence type="ECO:0000313" key="6">
    <source>
        <dbReference type="Proteomes" id="UP000829196"/>
    </source>
</evidence>
<evidence type="ECO:0000256" key="1">
    <source>
        <dbReference type="ARBA" id="ARBA00008535"/>
    </source>
</evidence>
<dbReference type="PANTHER" id="PTHR10903:SF184">
    <property type="entry name" value="GTP-BINDING PROTEIN A"/>
    <property type="match status" value="1"/>
</dbReference>
<keyword evidence="6" id="KW-1185">Reference proteome</keyword>